<evidence type="ECO:0000256" key="1">
    <source>
        <dbReference type="SAM" id="MobiDB-lite"/>
    </source>
</evidence>
<dbReference type="InterPro" id="IPR036339">
    <property type="entry name" value="PUB-like_dom_sf"/>
</dbReference>
<dbReference type="GO" id="GO:0005737">
    <property type="term" value="C:cytoplasm"/>
    <property type="evidence" value="ECO:0007669"/>
    <property type="project" value="TreeGrafter"/>
</dbReference>
<feature type="region of interest" description="Disordered" evidence="1">
    <location>
        <begin position="243"/>
        <end position="279"/>
    </location>
</feature>
<proteinExistence type="predicted"/>
<dbReference type="Proteomes" id="UP000027195">
    <property type="component" value="Unassembled WGS sequence"/>
</dbReference>
<dbReference type="STRING" id="930990.A0A067N254"/>
<evidence type="ECO:0000313" key="4">
    <source>
        <dbReference type="Proteomes" id="UP000027195"/>
    </source>
</evidence>
<evidence type="ECO:0000313" key="3">
    <source>
        <dbReference type="EMBL" id="KDQ21045.1"/>
    </source>
</evidence>
<dbReference type="HOGENOM" id="CLU_081370_0_0_1"/>
<feature type="domain" description="PUB" evidence="2">
    <location>
        <begin position="62"/>
        <end position="129"/>
    </location>
</feature>
<dbReference type="PANTHER" id="PTHR23153:SF38">
    <property type="entry name" value="UBX DOMAIN-CONTAINING PROTEIN 6"/>
    <property type="match status" value="1"/>
</dbReference>
<dbReference type="Pfam" id="PF09409">
    <property type="entry name" value="PUB"/>
    <property type="match status" value="1"/>
</dbReference>
<dbReference type="AlphaFoldDB" id="A0A067N254"/>
<dbReference type="EMBL" id="KL198017">
    <property type="protein sequence ID" value="KDQ21045.1"/>
    <property type="molecule type" value="Genomic_DNA"/>
</dbReference>
<organism evidence="3 4">
    <name type="scientific">Botryobasidium botryosum (strain FD-172 SS1)</name>
    <dbReference type="NCBI Taxonomy" id="930990"/>
    <lineage>
        <taxon>Eukaryota</taxon>
        <taxon>Fungi</taxon>
        <taxon>Dikarya</taxon>
        <taxon>Basidiomycota</taxon>
        <taxon>Agaricomycotina</taxon>
        <taxon>Agaricomycetes</taxon>
        <taxon>Cantharellales</taxon>
        <taxon>Botryobasidiaceae</taxon>
        <taxon>Botryobasidium</taxon>
    </lineage>
</organism>
<dbReference type="SUPFAM" id="SSF143503">
    <property type="entry name" value="PUG domain-like"/>
    <property type="match status" value="1"/>
</dbReference>
<dbReference type="InterPro" id="IPR018997">
    <property type="entry name" value="PUB_domain"/>
</dbReference>
<dbReference type="OrthoDB" id="49605at2759"/>
<name>A0A067N254_BOTB1</name>
<accession>A0A067N254</accession>
<gene>
    <name evidence="3" type="ORF">BOTBODRAFT_169708</name>
</gene>
<dbReference type="Gene3D" id="1.20.58.2190">
    <property type="match status" value="1"/>
</dbReference>
<dbReference type="InParanoid" id="A0A067N254"/>
<dbReference type="PANTHER" id="PTHR23153">
    <property type="entry name" value="UBX-RELATED"/>
    <property type="match status" value="1"/>
</dbReference>
<dbReference type="SMART" id="SM00580">
    <property type="entry name" value="PUG"/>
    <property type="match status" value="1"/>
</dbReference>
<sequence length="279" mass="30786">MSSPPPAILQPDRSSLAAAAAARVAAGPVEDDESRFFKEREERQTFRRLCFVGIERANDASTTNATVKTLLTLADNILKNPGEEKYQSFKTTNGLIKRTLVEVKGGLEYAQALGFRADVQNFQPFYKFKPTEKHLTSLRIGANVLREFADREAAKEEAGKGKKESVQEAQARQRRNALLAFEDDRRQRMLRDRLEKERQNTILLAAQGNAAAATRAEASAHTASAHSVAASRIINDESVANPPAYDTLLLHGGDGIRRRSTPLSSPDDEHTQVGDEDDI</sequence>
<evidence type="ECO:0000259" key="2">
    <source>
        <dbReference type="Pfam" id="PF09409"/>
    </source>
</evidence>
<dbReference type="CDD" id="cd09212">
    <property type="entry name" value="PUB"/>
    <property type="match status" value="1"/>
</dbReference>
<keyword evidence="4" id="KW-1185">Reference proteome</keyword>
<protein>
    <recommendedName>
        <fullName evidence="2">PUB domain-containing protein</fullName>
    </recommendedName>
</protein>
<reference evidence="4" key="1">
    <citation type="journal article" date="2014" name="Proc. Natl. Acad. Sci. U.S.A.">
        <title>Extensive sampling of basidiomycete genomes demonstrates inadequacy of the white-rot/brown-rot paradigm for wood decay fungi.</title>
        <authorList>
            <person name="Riley R."/>
            <person name="Salamov A.A."/>
            <person name="Brown D.W."/>
            <person name="Nagy L.G."/>
            <person name="Floudas D."/>
            <person name="Held B.W."/>
            <person name="Levasseur A."/>
            <person name="Lombard V."/>
            <person name="Morin E."/>
            <person name="Otillar R."/>
            <person name="Lindquist E.A."/>
            <person name="Sun H."/>
            <person name="LaButti K.M."/>
            <person name="Schmutz J."/>
            <person name="Jabbour D."/>
            <person name="Luo H."/>
            <person name="Baker S.E."/>
            <person name="Pisabarro A.G."/>
            <person name="Walton J.D."/>
            <person name="Blanchette R.A."/>
            <person name="Henrissat B."/>
            <person name="Martin F."/>
            <person name="Cullen D."/>
            <person name="Hibbett D.S."/>
            <person name="Grigoriev I.V."/>
        </authorList>
    </citation>
    <scope>NUCLEOTIDE SEQUENCE [LARGE SCALE GENOMIC DNA]</scope>
    <source>
        <strain evidence="4">FD-172 SS1</strain>
    </source>
</reference>